<evidence type="ECO:0000256" key="1">
    <source>
        <dbReference type="ARBA" id="ARBA00009964"/>
    </source>
</evidence>
<sequence length="424" mass="48204">MIVLILVFRLVIGEQMIDVLGPEKRRRRTTQEKIAIVQQSFEPGMTVSLVARQHGVAASQLFLWRKQYQEGSLTAVAAGEQVVPASELAAAMKQIKELQRLLGKKTMENELLKEAVEYGRGKKVDRARALIARGWGVSLVSRCLRVSRAQLHVILRRTDDWMDGRRSRHTDDTDVLLRIHHVIGELPTYGYRRVWALLRRQAELDGMPAINAKRVYRIMRQNALLLERKPAVPPSKRAHTGRVAVKESNQRWCSDGFEFCCDNGERLRVTFALDCCDREALHWAVTTGGFNSETVQDVMLGAVERRFGNDLPSSPVEWLTDNGSCYRANETRQFARILGLEPKNTAVRSPESNGIAESFVKTIKRDYISIMPKPDGLTAAKNLAEAFEHYNEWHPHSALGYRSPREYLRQRACNGLSDNRCLEI</sequence>
<organism evidence="4 5">
    <name type="scientific">Escherichia coli</name>
    <dbReference type="NCBI Taxonomy" id="562"/>
    <lineage>
        <taxon>Bacteria</taxon>
        <taxon>Pseudomonadati</taxon>
        <taxon>Pseudomonadota</taxon>
        <taxon>Gammaproteobacteria</taxon>
        <taxon>Enterobacterales</taxon>
        <taxon>Enterobacteriaceae</taxon>
        <taxon>Escherichia</taxon>
    </lineage>
</organism>
<dbReference type="PANTHER" id="PTHR37936">
    <property type="entry name" value="TRANSPOSASE INSC FOR INSERTION ELEMENT IS2A-RELATED"/>
    <property type="match status" value="1"/>
</dbReference>
<dbReference type="PANTHER" id="PTHR37936:SF3">
    <property type="entry name" value="TRANSPOSASE INSC FOR INSERTION ELEMENT IS2A-RELATED"/>
    <property type="match status" value="1"/>
</dbReference>
<dbReference type="GO" id="GO:0004803">
    <property type="term" value="F:transposase activity"/>
    <property type="evidence" value="ECO:0007669"/>
    <property type="project" value="InterPro"/>
</dbReference>
<dbReference type="NCBIfam" id="NF006918">
    <property type="entry name" value="PRK09409.1"/>
    <property type="match status" value="1"/>
</dbReference>
<protein>
    <submittedName>
        <fullName evidence="4">IS3-like element IS2 family transposase</fullName>
    </submittedName>
</protein>
<dbReference type="NCBIfam" id="NF006928">
    <property type="entry name" value="PRK09413.1"/>
    <property type="match status" value="1"/>
</dbReference>
<evidence type="ECO:0000313" key="5">
    <source>
        <dbReference type="Proteomes" id="UP000284508"/>
    </source>
</evidence>
<feature type="domain" description="Integrase catalytic" evidence="3">
    <location>
        <begin position="229"/>
        <end position="412"/>
    </location>
</feature>
<comment type="similarity">
    <text evidence="1">Belongs to the transposase 8 family.</text>
</comment>
<dbReference type="GO" id="GO:0003677">
    <property type="term" value="F:DNA binding"/>
    <property type="evidence" value="ECO:0007669"/>
    <property type="project" value="InterPro"/>
</dbReference>
<dbReference type="SUPFAM" id="SSF46689">
    <property type="entry name" value="Homeodomain-like"/>
    <property type="match status" value="1"/>
</dbReference>
<dbReference type="GO" id="GO:0015074">
    <property type="term" value="P:DNA integration"/>
    <property type="evidence" value="ECO:0007669"/>
    <property type="project" value="InterPro"/>
</dbReference>
<dbReference type="Pfam" id="PF13683">
    <property type="entry name" value="rve_3"/>
    <property type="match status" value="1"/>
</dbReference>
<dbReference type="SUPFAM" id="SSF53098">
    <property type="entry name" value="Ribonuclease H-like"/>
    <property type="match status" value="1"/>
</dbReference>
<dbReference type="InterPro" id="IPR012337">
    <property type="entry name" value="RNaseH-like_sf"/>
</dbReference>
<dbReference type="GO" id="GO:0006313">
    <property type="term" value="P:DNA transposition"/>
    <property type="evidence" value="ECO:0007669"/>
    <property type="project" value="InterPro"/>
</dbReference>
<dbReference type="Pfam" id="PF13276">
    <property type="entry name" value="HTH_21"/>
    <property type="match status" value="1"/>
</dbReference>
<dbReference type="Pfam" id="PF01527">
    <property type="entry name" value="HTH_Tnp_1"/>
    <property type="match status" value="1"/>
</dbReference>
<name>A0A418GIS9_ECOLX</name>
<dbReference type="InterPro" id="IPR025948">
    <property type="entry name" value="HTH-like_dom"/>
</dbReference>
<dbReference type="Gene3D" id="3.30.420.10">
    <property type="entry name" value="Ribonuclease H-like superfamily/Ribonuclease H"/>
    <property type="match status" value="1"/>
</dbReference>
<evidence type="ECO:0000259" key="3">
    <source>
        <dbReference type="PROSITE" id="PS50994"/>
    </source>
</evidence>
<dbReference type="InterPro" id="IPR048020">
    <property type="entry name" value="Transpos_IS3"/>
</dbReference>
<dbReference type="EMBL" id="QXHA01001244">
    <property type="protein sequence ID" value="RIB40747.1"/>
    <property type="molecule type" value="Genomic_DNA"/>
</dbReference>
<keyword evidence="2" id="KW-0175">Coiled coil</keyword>
<proteinExistence type="inferred from homology"/>
<dbReference type="Proteomes" id="UP000284508">
    <property type="component" value="Unassembled WGS sequence"/>
</dbReference>
<evidence type="ECO:0000313" key="4">
    <source>
        <dbReference type="EMBL" id="RIB40747.1"/>
    </source>
</evidence>
<evidence type="ECO:0000256" key="2">
    <source>
        <dbReference type="SAM" id="Coils"/>
    </source>
</evidence>
<dbReference type="InterPro" id="IPR009057">
    <property type="entry name" value="Homeodomain-like_sf"/>
</dbReference>
<comment type="caution">
    <text evidence="4">The sequence shown here is derived from an EMBL/GenBank/DDBJ whole genome shotgun (WGS) entry which is preliminary data.</text>
</comment>
<dbReference type="PROSITE" id="PS50994">
    <property type="entry name" value="INTEGRASE"/>
    <property type="match status" value="1"/>
</dbReference>
<dbReference type="InterPro" id="IPR036397">
    <property type="entry name" value="RNaseH_sf"/>
</dbReference>
<gene>
    <name evidence="4" type="ORF">D3C88_16935</name>
</gene>
<reference evidence="4 5" key="1">
    <citation type="journal article" date="2018" name="BMC Microbiol.">
        <title>Genome sequencing of strains of the most prevalent clonal group of O1:K1:H7 Escherichia coli that causes neonatal meningitis in France.</title>
        <authorList>
            <person name="Geslain G."/>
            <person name="Birgy A."/>
            <person name="Adiba S."/>
            <person name="Magnan M."/>
            <person name="Courroux C."/>
            <person name="Levy C."/>
            <person name="Cohen R."/>
            <person name="Bidet P."/>
            <person name="Bonacorsi S."/>
        </authorList>
    </citation>
    <scope>NUCLEOTIDE SEQUENCE [LARGE SCALE GENOMIC DNA]</scope>
    <source>
        <strain evidence="4 5">S308</strain>
    </source>
</reference>
<dbReference type="InterPro" id="IPR001584">
    <property type="entry name" value="Integrase_cat-core"/>
</dbReference>
<dbReference type="InterPro" id="IPR002514">
    <property type="entry name" value="Transposase_8"/>
</dbReference>
<dbReference type="AlphaFoldDB" id="A0A418GIS9"/>
<feature type="coiled-coil region" evidence="2">
    <location>
        <begin position="88"/>
        <end position="115"/>
    </location>
</feature>
<accession>A0A418GIS9</accession>
<dbReference type="NCBIfam" id="NF033516">
    <property type="entry name" value="transpos_IS3"/>
    <property type="match status" value="1"/>
</dbReference>